<organism evidence="1">
    <name type="scientific">viral metagenome</name>
    <dbReference type="NCBI Taxonomy" id="1070528"/>
    <lineage>
        <taxon>unclassified sequences</taxon>
        <taxon>metagenomes</taxon>
        <taxon>organismal metagenomes</taxon>
    </lineage>
</organism>
<accession>A0A6C0HN66</accession>
<reference evidence="1" key="1">
    <citation type="journal article" date="2020" name="Nature">
        <title>Giant virus diversity and host interactions through global metagenomics.</title>
        <authorList>
            <person name="Schulz F."/>
            <person name="Roux S."/>
            <person name="Paez-Espino D."/>
            <person name="Jungbluth S."/>
            <person name="Walsh D.A."/>
            <person name="Denef V.J."/>
            <person name="McMahon K.D."/>
            <person name="Konstantinidis K.T."/>
            <person name="Eloe-Fadrosh E.A."/>
            <person name="Kyrpides N.C."/>
            <person name="Woyke T."/>
        </authorList>
    </citation>
    <scope>NUCLEOTIDE SEQUENCE</scope>
    <source>
        <strain evidence="1">GVMAG-M-3300023184-13</strain>
    </source>
</reference>
<sequence length="235" mass="26854">MSYNQLNYDKSNNALNSQRNCVNFDNTKKFNVNYKAMARDDKCFIDIQTRQSIGPGNYSVTNLYDCDCLMPQTVQNATDNVLMFFKNGNDVGSCVIDDSTKLRVGLTRRYPKCPQQLYERPYMTTPYMGRGYLQPNLESELIYSEDTKVKKSCNTLSGVTIPQQFTPLVDHLSYNVQNPLHIVQETVDPSWIHGGANTQLIVRDYDYSARCGKAYMNRSTNPEFWTKNPKGSLLA</sequence>
<dbReference type="AlphaFoldDB" id="A0A6C0HN66"/>
<evidence type="ECO:0000313" key="1">
    <source>
        <dbReference type="EMBL" id="QHT81383.1"/>
    </source>
</evidence>
<protein>
    <submittedName>
        <fullName evidence="1">Uncharacterized protein</fullName>
    </submittedName>
</protein>
<proteinExistence type="predicted"/>
<name>A0A6C0HN66_9ZZZZ</name>
<dbReference type="EMBL" id="MN739981">
    <property type="protein sequence ID" value="QHT81383.1"/>
    <property type="molecule type" value="Genomic_DNA"/>
</dbReference>